<keyword evidence="7 9" id="KW-0408">Iron</keyword>
<evidence type="ECO:0000256" key="2">
    <source>
        <dbReference type="ARBA" id="ARBA00005179"/>
    </source>
</evidence>
<evidence type="ECO:0000256" key="10">
    <source>
        <dbReference type="SAM" id="Phobius"/>
    </source>
</evidence>
<dbReference type="SUPFAM" id="SSF48264">
    <property type="entry name" value="Cytochrome P450"/>
    <property type="match status" value="1"/>
</dbReference>
<dbReference type="Pfam" id="PF00067">
    <property type="entry name" value="p450"/>
    <property type="match status" value="1"/>
</dbReference>
<dbReference type="GO" id="GO:0016705">
    <property type="term" value="F:oxidoreductase activity, acting on paired donors, with incorporation or reduction of molecular oxygen"/>
    <property type="evidence" value="ECO:0007669"/>
    <property type="project" value="InterPro"/>
</dbReference>
<evidence type="ECO:0000256" key="7">
    <source>
        <dbReference type="ARBA" id="ARBA00023004"/>
    </source>
</evidence>
<accession>A0A165MFE4</accession>
<keyword evidence="10" id="KW-1133">Transmembrane helix</keyword>
<comment type="pathway">
    <text evidence="2">Secondary metabolite biosynthesis.</text>
</comment>
<dbReference type="CDD" id="cd11069">
    <property type="entry name" value="CYP_FUM15-like"/>
    <property type="match status" value="1"/>
</dbReference>
<keyword evidence="6" id="KW-0560">Oxidoreductase</keyword>
<dbReference type="GO" id="GO:0004497">
    <property type="term" value="F:monooxygenase activity"/>
    <property type="evidence" value="ECO:0007669"/>
    <property type="project" value="UniProtKB-KW"/>
</dbReference>
<dbReference type="Gene3D" id="1.10.630.10">
    <property type="entry name" value="Cytochrome P450"/>
    <property type="match status" value="1"/>
</dbReference>
<evidence type="ECO:0000256" key="8">
    <source>
        <dbReference type="ARBA" id="ARBA00023033"/>
    </source>
</evidence>
<dbReference type="AlphaFoldDB" id="A0A165MFE4"/>
<evidence type="ECO:0000256" key="4">
    <source>
        <dbReference type="ARBA" id="ARBA00022617"/>
    </source>
</evidence>
<evidence type="ECO:0000313" key="11">
    <source>
        <dbReference type="EMBL" id="KZT65611.1"/>
    </source>
</evidence>
<keyword evidence="10" id="KW-0812">Transmembrane</keyword>
<feature type="transmembrane region" description="Helical" evidence="10">
    <location>
        <begin position="12"/>
        <end position="31"/>
    </location>
</feature>
<keyword evidence="5 9" id="KW-0479">Metal-binding</keyword>
<evidence type="ECO:0000256" key="3">
    <source>
        <dbReference type="ARBA" id="ARBA00010617"/>
    </source>
</evidence>
<dbReference type="PRINTS" id="PR00465">
    <property type="entry name" value="EP450IV"/>
</dbReference>
<dbReference type="OrthoDB" id="1470350at2759"/>
<evidence type="ECO:0000313" key="12">
    <source>
        <dbReference type="Proteomes" id="UP000076727"/>
    </source>
</evidence>
<evidence type="ECO:0000256" key="5">
    <source>
        <dbReference type="ARBA" id="ARBA00022723"/>
    </source>
</evidence>
<dbReference type="EMBL" id="KV429102">
    <property type="protein sequence ID" value="KZT65611.1"/>
    <property type="molecule type" value="Genomic_DNA"/>
</dbReference>
<dbReference type="InterPro" id="IPR001128">
    <property type="entry name" value="Cyt_P450"/>
</dbReference>
<dbReference type="InterPro" id="IPR036396">
    <property type="entry name" value="Cyt_P450_sf"/>
</dbReference>
<evidence type="ECO:0000256" key="9">
    <source>
        <dbReference type="PIRSR" id="PIRSR602403-1"/>
    </source>
</evidence>
<feature type="binding site" description="axial binding residue" evidence="9">
    <location>
        <position position="493"/>
    </location>
    <ligand>
        <name>heme</name>
        <dbReference type="ChEBI" id="CHEBI:30413"/>
    </ligand>
    <ligandPart>
        <name>Fe</name>
        <dbReference type="ChEBI" id="CHEBI:18248"/>
    </ligandPart>
</feature>
<dbReference type="InterPro" id="IPR050121">
    <property type="entry name" value="Cytochrome_P450_monoxygenase"/>
</dbReference>
<comment type="similarity">
    <text evidence="3">Belongs to the cytochrome P450 family.</text>
</comment>
<organism evidence="11 12">
    <name type="scientific">Daedalea quercina L-15889</name>
    <dbReference type="NCBI Taxonomy" id="1314783"/>
    <lineage>
        <taxon>Eukaryota</taxon>
        <taxon>Fungi</taxon>
        <taxon>Dikarya</taxon>
        <taxon>Basidiomycota</taxon>
        <taxon>Agaricomycotina</taxon>
        <taxon>Agaricomycetes</taxon>
        <taxon>Polyporales</taxon>
        <taxon>Fomitopsis</taxon>
    </lineage>
</organism>
<proteinExistence type="inferred from homology"/>
<dbReference type="PANTHER" id="PTHR24305:SF166">
    <property type="entry name" value="CYTOCHROME P450 12A4, MITOCHONDRIAL-RELATED"/>
    <property type="match status" value="1"/>
</dbReference>
<dbReference type="GO" id="GO:0020037">
    <property type="term" value="F:heme binding"/>
    <property type="evidence" value="ECO:0007669"/>
    <property type="project" value="InterPro"/>
</dbReference>
<keyword evidence="4 9" id="KW-0349">Heme</keyword>
<dbReference type="PRINTS" id="PR00385">
    <property type="entry name" value="P450"/>
</dbReference>
<dbReference type="STRING" id="1314783.A0A165MFE4"/>
<comment type="cofactor">
    <cofactor evidence="1 9">
        <name>heme</name>
        <dbReference type="ChEBI" id="CHEBI:30413"/>
    </cofactor>
</comment>
<dbReference type="PANTHER" id="PTHR24305">
    <property type="entry name" value="CYTOCHROME P450"/>
    <property type="match status" value="1"/>
</dbReference>
<sequence length="557" mass="62585">MLPIPSPYNWGSSAPVYLLSACTVLAVFALWKLGRIVLNLSHSSSLRILPAPPSPSWLYGNLREIAGAEARTLHEKWVEQYGSTITYKGLFNEDILYTIDTRAVNHILSHSVDYWKPSKVRYATAQLVGTGLVYVEGDQHRQQRRVKNPGFGPSQIRDLTGIFVQKSIELANFWKDLISKTGEPARIEVLDGLSRMTLDVIGLAGFNYHFDALSVNGKRNELNAAFSVIFGKASNAPSIFGFLRFLFPPLRYIPLPQARRVAKARKIMHRVGMQLIREKKAEATGVNIHGDKMDSKHADLQSRDLLTLLTRANMDPEIPENQRLSDEEILAQVPTFLVAGHETTSNATGWALYALAIAPEIQGKLREEVWGLSTDNPTMDELQELEYLDFVVRETLRLHAPVPSTIREAVKDDLIPLNVPFTDVNGQVHDAIKIDKGTAIDIPIIHLNRSKAIWGEDALEFKPERWATTPEAAHNVPGVWGNMMTFLGGPRSCIGYRFTLVEMKALLFTLIRTFEFELALPKEKIVRQRAAIQRPIVRGEMEKGSQLPMLIKVHKHI</sequence>
<gene>
    <name evidence="11" type="ORF">DAEQUDRAFT_716192</name>
</gene>
<dbReference type="GO" id="GO:0005506">
    <property type="term" value="F:iron ion binding"/>
    <property type="evidence" value="ECO:0007669"/>
    <property type="project" value="InterPro"/>
</dbReference>
<keyword evidence="8" id="KW-0503">Monooxygenase</keyword>
<keyword evidence="12" id="KW-1185">Reference proteome</keyword>
<dbReference type="Proteomes" id="UP000076727">
    <property type="component" value="Unassembled WGS sequence"/>
</dbReference>
<keyword evidence="10" id="KW-0472">Membrane</keyword>
<name>A0A165MFE4_9APHY</name>
<protein>
    <submittedName>
        <fullName evidence="11">Cytochrome P450</fullName>
    </submittedName>
</protein>
<evidence type="ECO:0000256" key="1">
    <source>
        <dbReference type="ARBA" id="ARBA00001971"/>
    </source>
</evidence>
<dbReference type="InterPro" id="IPR002403">
    <property type="entry name" value="Cyt_P450_E_grp-IV"/>
</dbReference>
<evidence type="ECO:0000256" key="6">
    <source>
        <dbReference type="ARBA" id="ARBA00023002"/>
    </source>
</evidence>
<reference evidence="11 12" key="1">
    <citation type="journal article" date="2016" name="Mol. Biol. Evol.">
        <title>Comparative Genomics of Early-Diverging Mushroom-Forming Fungi Provides Insights into the Origins of Lignocellulose Decay Capabilities.</title>
        <authorList>
            <person name="Nagy L.G."/>
            <person name="Riley R."/>
            <person name="Tritt A."/>
            <person name="Adam C."/>
            <person name="Daum C."/>
            <person name="Floudas D."/>
            <person name="Sun H."/>
            <person name="Yadav J.S."/>
            <person name="Pangilinan J."/>
            <person name="Larsson K.H."/>
            <person name="Matsuura K."/>
            <person name="Barry K."/>
            <person name="Labutti K."/>
            <person name="Kuo R."/>
            <person name="Ohm R.A."/>
            <person name="Bhattacharya S.S."/>
            <person name="Shirouzu T."/>
            <person name="Yoshinaga Y."/>
            <person name="Martin F.M."/>
            <person name="Grigoriev I.V."/>
            <person name="Hibbett D.S."/>
        </authorList>
    </citation>
    <scope>NUCLEOTIDE SEQUENCE [LARGE SCALE GENOMIC DNA]</scope>
    <source>
        <strain evidence="11 12">L-15889</strain>
    </source>
</reference>